<dbReference type="Proteomes" id="UP000070136">
    <property type="component" value="Unassembled WGS sequence"/>
</dbReference>
<dbReference type="SUPFAM" id="SSF53448">
    <property type="entry name" value="Nucleotide-diphospho-sugar transferases"/>
    <property type="match status" value="1"/>
</dbReference>
<dbReference type="PATRIC" id="fig|28037.234.peg.426"/>
<proteinExistence type="predicted"/>
<evidence type="ECO:0000256" key="2">
    <source>
        <dbReference type="ARBA" id="ARBA00022679"/>
    </source>
</evidence>
<organism evidence="4 5">
    <name type="scientific">Streptococcus mitis</name>
    <dbReference type="NCBI Taxonomy" id="28037"/>
    <lineage>
        <taxon>Bacteria</taxon>
        <taxon>Bacillati</taxon>
        <taxon>Bacillota</taxon>
        <taxon>Bacilli</taxon>
        <taxon>Lactobacillales</taxon>
        <taxon>Streptococcaceae</taxon>
        <taxon>Streptococcus</taxon>
        <taxon>Streptococcus mitis group</taxon>
    </lineage>
</organism>
<evidence type="ECO:0000313" key="5">
    <source>
        <dbReference type="Proteomes" id="UP000070136"/>
    </source>
</evidence>
<dbReference type="EMBL" id="LQOA01000008">
    <property type="protein sequence ID" value="KXU00213.1"/>
    <property type="molecule type" value="Genomic_DNA"/>
</dbReference>
<name>A0A139QDC2_STRMT</name>
<dbReference type="InterPro" id="IPR029044">
    <property type="entry name" value="Nucleotide-diphossugar_trans"/>
</dbReference>
<accession>A0A139QDC2</accession>
<dbReference type="InterPro" id="IPR001173">
    <property type="entry name" value="Glyco_trans_2-like"/>
</dbReference>
<dbReference type="CDD" id="cd00761">
    <property type="entry name" value="Glyco_tranf_GTA_type"/>
    <property type="match status" value="1"/>
</dbReference>
<dbReference type="GO" id="GO:0016757">
    <property type="term" value="F:glycosyltransferase activity"/>
    <property type="evidence" value="ECO:0007669"/>
    <property type="project" value="UniProtKB-KW"/>
</dbReference>
<dbReference type="Pfam" id="PF00535">
    <property type="entry name" value="Glycos_transf_2"/>
    <property type="match status" value="1"/>
</dbReference>
<evidence type="ECO:0000256" key="1">
    <source>
        <dbReference type="ARBA" id="ARBA00022676"/>
    </source>
</evidence>
<keyword evidence="2 4" id="KW-0808">Transferase</keyword>
<evidence type="ECO:0000313" key="4">
    <source>
        <dbReference type="EMBL" id="KXU00213.1"/>
    </source>
</evidence>
<comment type="caution">
    <text evidence="4">The sequence shown here is derived from an EMBL/GenBank/DDBJ whole genome shotgun (WGS) entry which is preliminary data.</text>
</comment>
<sequence>MNNELISIIVPIYNTEKYLGQCLDSILNQTYTNFEVLLVNDGSTDSSGMICQEYVENDSRFRYFEKDNGGVASARNLGLERSGGDTLLLLIQMIGLSRTI</sequence>
<keyword evidence="1" id="KW-0328">Glycosyltransferase</keyword>
<dbReference type="AlphaFoldDB" id="A0A139QDC2"/>
<dbReference type="PANTHER" id="PTHR22916">
    <property type="entry name" value="GLYCOSYLTRANSFERASE"/>
    <property type="match status" value="1"/>
</dbReference>
<gene>
    <name evidence="4" type="ORF">SMIDD28_00411</name>
</gene>
<dbReference type="Gene3D" id="3.90.550.10">
    <property type="entry name" value="Spore Coat Polysaccharide Biosynthesis Protein SpsA, Chain A"/>
    <property type="match status" value="1"/>
</dbReference>
<evidence type="ECO:0000259" key="3">
    <source>
        <dbReference type="Pfam" id="PF00535"/>
    </source>
</evidence>
<protein>
    <submittedName>
        <fullName evidence="4">Beta-1,3-glucosyltransferase</fullName>
    </submittedName>
</protein>
<reference evidence="4 5" key="1">
    <citation type="submission" date="2016-01" db="EMBL/GenBank/DDBJ databases">
        <title>Highly variable Streptococcus oralis are common among viridans streptococci isolated from primates.</title>
        <authorList>
            <person name="Denapaite D."/>
            <person name="Rieger M."/>
            <person name="Koendgen S."/>
            <person name="Brueckner R."/>
            <person name="Ochigava I."/>
            <person name="Kappeler P."/>
            <person name="Maetz-Rensing K."/>
            <person name="Leendertz F."/>
            <person name="Hakenbeck R."/>
        </authorList>
    </citation>
    <scope>NUCLEOTIDE SEQUENCE [LARGE SCALE GENOMIC DNA]</scope>
    <source>
        <strain evidence="4 5">DD28</strain>
    </source>
</reference>
<dbReference type="PANTHER" id="PTHR22916:SF51">
    <property type="entry name" value="GLYCOSYLTRANSFERASE EPSH-RELATED"/>
    <property type="match status" value="1"/>
</dbReference>
<feature type="domain" description="Glycosyltransferase 2-like" evidence="3">
    <location>
        <begin position="7"/>
        <end position="90"/>
    </location>
</feature>